<dbReference type="Gene3D" id="3.40.50.1820">
    <property type="entry name" value="alpha/beta hydrolase"/>
    <property type="match status" value="1"/>
</dbReference>
<name>A0A940NN61_9BACI</name>
<dbReference type="AlphaFoldDB" id="A0A940NN61"/>
<dbReference type="InterPro" id="IPR000801">
    <property type="entry name" value="Esterase-like"/>
</dbReference>
<dbReference type="InterPro" id="IPR029058">
    <property type="entry name" value="AB_hydrolase_fold"/>
</dbReference>
<comment type="caution">
    <text evidence="1">The sequence shown here is derived from an EMBL/GenBank/DDBJ whole genome shotgun (WGS) entry which is preliminary data.</text>
</comment>
<evidence type="ECO:0000313" key="1">
    <source>
        <dbReference type="EMBL" id="MBP0724620.1"/>
    </source>
</evidence>
<dbReference type="EMBL" id="JAGIYQ010000003">
    <property type="protein sequence ID" value="MBP0724620.1"/>
    <property type="molecule type" value="Genomic_DNA"/>
</dbReference>
<organism evidence="1 2">
    <name type="scientific">Gottfriedia endophytica</name>
    <dbReference type="NCBI Taxonomy" id="2820819"/>
    <lineage>
        <taxon>Bacteria</taxon>
        <taxon>Bacillati</taxon>
        <taxon>Bacillota</taxon>
        <taxon>Bacilli</taxon>
        <taxon>Bacillales</taxon>
        <taxon>Bacillaceae</taxon>
        <taxon>Gottfriedia</taxon>
    </lineage>
</organism>
<keyword evidence="2" id="KW-1185">Reference proteome</keyword>
<proteinExistence type="predicted"/>
<dbReference type="PANTHER" id="PTHR48098:SF3">
    <property type="entry name" value="IRON(III) ENTEROBACTIN ESTERASE"/>
    <property type="match status" value="1"/>
</dbReference>
<sequence>MHQHTGVREEHTIYSQHLQNSFTFTIYYPTHFSPLLKHELLIAQDGQDYFNLGKVHRVVDQLMKDGVIQPTIIVGLPYESVEERFKHYHPSQPKQTEYIRFLAEELLPYLDQTLPTLSLAHGRTLIGDSLGATVSLQAAFQYPHSFGKVILQSPFVNDTVLQFIQENALPIPLSIYQTVGTEETNVFTPSKQLVNFVEGSHQLKELLQKLTIEYVYEEFEGDHTWTNWEKQLHDLLKLCLKK</sequence>
<evidence type="ECO:0000313" key="2">
    <source>
        <dbReference type="Proteomes" id="UP000682134"/>
    </source>
</evidence>
<dbReference type="RefSeq" id="WP_209403345.1">
    <property type="nucleotide sequence ID" value="NZ_JAGIYQ010000003.1"/>
</dbReference>
<protein>
    <submittedName>
        <fullName evidence="1">Esterase family protein</fullName>
    </submittedName>
</protein>
<accession>A0A940NN61</accession>
<gene>
    <name evidence="1" type="ORF">J5Y03_05390</name>
</gene>
<dbReference type="InterPro" id="IPR050583">
    <property type="entry name" value="Mycobacterial_A85_antigen"/>
</dbReference>
<reference evidence="1" key="1">
    <citation type="submission" date="2021-04" db="EMBL/GenBank/DDBJ databases">
        <title>Genome seq and assembly of Bacillus sp.</title>
        <authorList>
            <person name="Chhetri G."/>
        </authorList>
    </citation>
    <scope>NUCLEOTIDE SEQUENCE</scope>
    <source>
        <strain evidence="1">RG28</strain>
    </source>
</reference>
<dbReference type="PANTHER" id="PTHR48098">
    <property type="entry name" value="ENTEROCHELIN ESTERASE-RELATED"/>
    <property type="match status" value="1"/>
</dbReference>
<dbReference type="Proteomes" id="UP000682134">
    <property type="component" value="Unassembled WGS sequence"/>
</dbReference>
<dbReference type="Pfam" id="PF00756">
    <property type="entry name" value="Esterase"/>
    <property type="match status" value="1"/>
</dbReference>
<dbReference type="SUPFAM" id="SSF53474">
    <property type="entry name" value="alpha/beta-Hydrolases"/>
    <property type="match status" value="1"/>
</dbReference>